<gene>
    <name evidence="4" type="primary">LOC116289708</name>
</gene>
<dbReference type="PANTHER" id="PTHR33820">
    <property type="entry name" value="COILED-COIL DOMAIN-CONTAINING PROTEIN 17"/>
    <property type="match status" value="1"/>
</dbReference>
<protein>
    <submittedName>
        <fullName evidence="4">Uncharacterized protein LOC116289708</fullName>
    </submittedName>
</protein>
<dbReference type="OrthoDB" id="5986347at2759"/>
<sequence>MDTWKCDECNMKFDSRLLYDTHKRKFCGMLGGPPAPGSSRIPQRGYGKTMVHTGRRGKSISPKELVLSLGEKSPQNFHYHPTRISTAGSSVHDVSQRMSALEQEKVEELKAFKASMSLQRAYQHSKINSGPGRKVPDSRQSRSSPNYQLDRTLFDDQLKQLEDNHQEQLDQLRAHNERLKEEKLAIQEKMNSLGLKSRHKLVSQGSVDKQEAEFEGLRKYLDYKSQEMRNEYQAEMDKLKDLKKKIHGRYSLSPETPLSTKRSSPAEQPRDTLKLYNTGAQNHNPLNVQQASPIPLPQYAALQGSGLLGEINAMEISYLQGGGRDPEVLSQIKQLELEAKSLQPVSTAVPDPSLQQQIMAYHLANQKLEQELQLLRVKKS</sequence>
<organism evidence="3 4">
    <name type="scientific">Actinia tenebrosa</name>
    <name type="common">Australian red waratah sea anemone</name>
    <dbReference type="NCBI Taxonomy" id="6105"/>
    <lineage>
        <taxon>Eukaryota</taxon>
        <taxon>Metazoa</taxon>
        <taxon>Cnidaria</taxon>
        <taxon>Anthozoa</taxon>
        <taxon>Hexacorallia</taxon>
        <taxon>Actiniaria</taxon>
        <taxon>Actiniidae</taxon>
        <taxon>Actinia</taxon>
    </lineage>
</organism>
<accession>A0A6P8HBK8</accession>
<dbReference type="GeneID" id="116289708"/>
<evidence type="ECO:0000313" key="3">
    <source>
        <dbReference type="Proteomes" id="UP000515163"/>
    </source>
</evidence>
<evidence type="ECO:0000256" key="1">
    <source>
        <dbReference type="SAM" id="Coils"/>
    </source>
</evidence>
<keyword evidence="3" id="KW-1185">Reference proteome</keyword>
<dbReference type="InParanoid" id="A0A6P8HBK8"/>
<dbReference type="RefSeq" id="XP_031552513.1">
    <property type="nucleotide sequence ID" value="XM_031696653.1"/>
</dbReference>
<dbReference type="AlphaFoldDB" id="A0A6P8HBK8"/>
<dbReference type="KEGG" id="aten:116289708"/>
<feature type="region of interest" description="Disordered" evidence="2">
    <location>
        <begin position="122"/>
        <end position="148"/>
    </location>
</feature>
<feature type="coiled-coil region" evidence="1">
    <location>
        <begin position="155"/>
        <end position="196"/>
    </location>
</feature>
<dbReference type="PANTHER" id="PTHR33820:SF2">
    <property type="entry name" value="COILED-COIL DOMAIN-CONTAINING PROTEIN 17"/>
    <property type="match status" value="1"/>
</dbReference>
<feature type="region of interest" description="Disordered" evidence="2">
    <location>
        <begin position="248"/>
        <end position="269"/>
    </location>
</feature>
<dbReference type="Proteomes" id="UP000515163">
    <property type="component" value="Unplaced"/>
</dbReference>
<feature type="compositionally biased region" description="Polar residues" evidence="2">
    <location>
        <begin position="253"/>
        <end position="266"/>
    </location>
</feature>
<name>A0A6P8HBK8_ACTTE</name>
<feature type="region of interest" description="Disordered" evidence="2">
    <location>
        <begin position="34"/>
        <end position="59"/>
    </location>
</feature>
<reference evidence="4" key="1">
    <citation type="submission" date="2025-08" db="UniProtKB">
        <authorList>
            <consortium name="RefSeq"/>
        </authorList>
    </citation>
    <scope>IDENTIFICATION</scope>
    <source>
        <tissue evidence="4">Tentacle</tissue>
    </source>
</reference>
<proteinExistence type="predicted"/>
<evidence type="ECO:0000313" key="4">
    <source>
        <dbReference type="RefSeq" id="XP_031552513.1"/>
    </source>
</evidence>
<keyword evidence="1" id="KW-0175">Coiled coil</keyword>
<evidence type="ECO:0000256" key="2">
    <source>
        <dbReference type="SAM" id="MobiDB-lite"/>
    </source>
</evidence>
<dbReference type="InterPro" id="IPR038800">
    <property type="entry name" value="CCDC17"/>
</dbReference>